<dbReference type="AlphaFoldDB" id="A0AAN7KH65"/>
<dbReference type="GO" id="GO:1902600">
    <property type="term" value="P:proton transmembrane transport"/>
    <property type="evidence" value="ECO:0007669"/>
    <property type="project" value="TreeGrafter"/>
</dbReference>
<gene>
    <name evidence="1" type="ORF">SAY86_025618</name>
</gene>
<evidence type="ECO:0000313" key="2">
    <source>
        <dbReference type="Proteomes" id="UP001346149"/>
    </source>
</evidence>
<dbReference type="Pfam" id="PF10173">
    <property type="entry name" value="Mit_KHE1"/>
    <property type="match status" value="1"/>
</dbReference>
<dbReference type="PANTHER" id="PTHR28062">
    <property type="entry name" value="K+-H+ EXCHANGE-LIKE PROTEIN"/>
    <property type="match status" value="1"/>
</dbReference>
<accession>A0AAN7KH65</accession>
<dbReference type="GO" id="GO:0006813">
    <property type="term" value="P:potassium ion transport"/>
    <property type="evidence" value="ECO:0007669"/>
    <property type="project" value="TreeGrafter"/>
</dbReference>
<protein>
    <submittedName>
        <fullName evidence="1">Uncharacterized protein</fullName>
    </submittedName>
</protein>
<evidence type="ECO:0000313" key="1">
    <source>
        <dbReference type="EMBL" id="KAK4764528.1"/>
    </source>
</evidence>
<name>A0AAN7KH65_TRANT</name>
<dbReference type="Proteomes" id="UP001346149">
    <property type="component" value="Unassembled WGS sequence"/>
</dbReference>
<sequence length="197" mass="21866">MRARLLVFPVKGRSWCFSRSLESSSAAAESASAHTPSGLRELWAKLSSNTDLKHSNVELLIDFASNKMNKAWMGLEKAPEGAFKSRLHGLGLGLLARVKPSEMFLKSINKEVSSVEITYPISLIALTCRTKVATCCKKGSEKLLELLSDSSASNVNEGQHEHNKLKNAIDNHVILPTWNRIPLQGHIPLPLSWRRRI</sequence>
<comment type="caution">
    <text evidence="1">The sequence shown here is derived from an EMBL/GenBank/DDBJ whole genome shotgun (WGS) entry which is preliminary data.</text>
</comment>
<dbReference type="InterPro" id="IPR018786">
    <property type="entry name" value="Mit_KHE1"/>
</dbReference>
<organism evidence="1 2">
    <name type="scientific">Trapa natans</name>
    <name type="common">Water chestnut</name>
    <dbReference type="NCBI Taxonomy" id="22666"/>
    <lineage>
        <taxon>Eukaryota</taxon>
        <taxon>Viridiplantae</taxon>
        <taxon>Streptophyta</taxon>
        <taxon>Embryophyta</taxon>
        <taxon>Tracheophyta</taxon>
        <taxon>Spermatophyta</taxon>
        <taxon>Magnoliopsida</taxon>
        <taxon>eudicotyledons</taxon>
        <taxon>Gunneridae</taxon>
        <taxon>Pentapetalae</taxon>
        <taxon>rosids</taxon>
        <taxon>malvids</taxon>
        <taxon>Myrtales</taxon>
        <taxon>Lythraceae</taxon>
        <taxon>Trapa</taxon>
    </lineage>
</organism>
<dbReference type="GO" id="GO:0005743">
    <property type="term" value="C:mitochondrial inner membrane"/>
    <property type="evidence" value="ECO:0007669"/>
    <property type="project" value="TreeGrafter"/>
</dbReference>
<dbReference type="EMBL" id="JAXQNO010000023">
    <property type="protein sequence ID" value="KAK4764528.1"/>
    <property type="molecule type" value="Genomic_DNA"/>
</dbReference>
<keyword evidence="2" id="KW-1185">Reference proteome</keyword>
<dbReference type="PANTHER" id="PTHR28062:SF1">
    <property type="entry name" value="TRANSMEMBRANE PROTEIN"/>
    <property type="match status" value="1"/>
</dbReference>
<reference evidence="1 2" key="1">
    <citation type="journal article" date="2023" name="Hortic Res">
        <title>Pangenome of water caltrop reveals structural variations and asymmetric subgenome divergence after allopolyploidization.</title>
        <authorList>
            <person name="Zhang X."/>
            <person name="Chen Y."/>
            <person name="Wang L."/>
            <person name="Yuan Y."/>
            <person name="Fang M."/>
            <person name="Shi L."/>
            <person name="Lu R."/>
            <person name="Comes H.P."/>
            <person name="Ma Y."/>
            <person name="Chen Y."/>
            <person name="Huang G."/>
            <person name="Zhou Y."/>
            <person name="Zheng Z."/>
            <person name="Qiu Y."/>
        </authorList>
    </citation>
    <scope>NUCLEOTIDE SEQUENCE [LARGE SCALE GENOMIC DNA]</scope>
    <source>
        <strain evidence="1">F231</strain>
    </source>
</reference>
<proteinExistence type="predicted"/>